<sequence>MYIVEIINPETAELYYSPEVFSTLKEAEDYLQEACEDTLGLEGVIVSVLLEKSAIDERMILVSADVVYNT</sequence>
<protein>
    <submittedName>
        <fullName evidence="1">Uncharacterized protein</fullName>
    </submittedName>
</protein>
<dbReference type="Proteomes" id="UP001058864">
    <property type="component" value="Segment"/>
</dbReference>
<dbReference type="EMBL" id="OP018674">
    <property type="protein sequence ID" value="UUW40506.1"/>
    <property type="molecule type" value="Genomic_DNA"/>
</dbReference>
<keyword evidence="2" id="KW-1185">Reference proteome</keyword>
<evidence type="ECO:0000313" key="2">
    <source>
        <dbReference type="Proteomes" id="UP001058864"/>
    </source>
</evidence>
<organism evidence="1 2">
    <name type="scientific">Enterococcus phage vB_Efm_LG62</name>
    <dbReference type="NCBI Taxonomy" id="2970334"/>
    <lineage>
        <taxon>Viruses</taxon>
        <taxon>Duplodnaviria</taxon>
        <taxon>Heunggongvirae</taxon>
        <taxon>Uroviricota</taxon>
        <taxon>Caudoviricetes</taxon>
        <taxon>Efemunavirus</taxon>
        <taxon>Efemunavirus Lg62</taxon>
    </lineage>
</organism>
<reference evidence="1" key="1">
    <citation type="submission" date="2022-07" db="EMBL/GenBank/DDBJ databases">
        <authorList>
            <person name="Qu Q."/>
            <person name="He P."/>
            <person name="Luan G."/>
        </authorList>
    </citation>
    <scope>NUCLEOTIDE SEQUENCE</scope>
</reference>
<proteinExistence type="predicted"/>
<name>A0A976SGA7_9CAUD</name>
<accession>A0A976SGA7</accession>
<evidence type="ECO:0000313" key="1">
    <source>
        <dbReference type="EMBL" id="UUW40506.1"/>
    </source>
</evidence>